<dbReference type="InterPro" id="IPR009200">
    <property type="entry name" value="DUF1269_membrane"/>
</dbReference>
<gene>
    <name evidence="2" type="ORF">KL86DES1_21794</name>
</gene>
<evidence type="ECO:0008006" key="3">
    <source>
        <dbReference type="Google" id="ProtNLM"/>
    </source>
</evidence>
<dbReference type="RefSeq" id="WP_179981053.1">
    <property type="nucleotide sequence ID" value="NZ_LT608333.1"/>
</dbReference>
<sequence>MRTLIAVAYPNETQASEERVKFLKMQKSYLVDLEDAVVVIRKQDGKVKLHQLFNLTATGALSGGFWGTLIGLIFLNPLLGLVVGAGAGAVGGALSDVGINDDFMKQLGEKLKPGSSALFVLVDSEITDKVLAELRGSGGEIIQSSLSHEDESRLQAALSAAQNAANKG</sequence>
<dbReference type="Pfam" id="PF06897">
    <property type="entry name" value="DUF1269"/>
    <property type="match status" value="1"/>
</dbReference>
<dbReference type="AlphaFoldDB" id="A0A212L9F1"/>
<organism evidence="2">
    <name type="scientific">uncultured Desulfovibrio sp</name>
    <dbReference type="NCBI Taxonomy" id="167968"/>
    <lineage>
        <taxon>Bacteria</taxon>
        <taxon>Pseudomonadati</taxon>
        <taxon>Thermodesulfobacteriota</taxon>
        <taxon>Desulfovibrionia</taxon>
        <taxon>Desulfovibrionales</taxon>
        <taxon>Desulfovibrionaceae</taxon>
        <taxon>Desulfovibrio</taxon>
        <taxon>environmental samples</taxon>
    </lineage>
</organism>
<reference evidence="2" key="1">
    <citation type="submission" date="2016-08" db="EMBL/GenBank/DDBJ databases">
        <authorList>
            <person name="Seilhamer J.J."/>
        </authorList>
    </citation>
    <scope>NUCLEOTIDE SEQUENCE</scope>
    <source>
        <strain evidence="2">86-1</strain>
    </source>
</reference>
<accession>A0A212L9F1</accession>
<keyword evidence="1" id="KW-1133">Transmembrane helix</keyword>
<keyword evidence="1" id="KW-0812">Transmembrane</keyword>
<evidence type="ECO:0000256" key="1">
    <source>
        <dbReference type="SAM" id="Phobius"/>
    </source>
</evidence>
<proteinExistence type="predicted"/>
<protein>
    <recommendedName>
        <fullName evidence="3">Membrane protein of uknown function UCP014873</fullName>
    </recommendedName>
</protein>
<dbReference type="EMBL" id="FMJC01000002">
    <property type="protein sequence ID" value="SCM74204.1"/>
    <property type="molecule type" value="Genomic_DNA"/>
</dbReference>
<evidence type="ECO:0000313" key="2">
    <source>
        <dbReference type="EMBL" id="SCM74204.1"/>
    </source>
</evidence>
<name>A0A212L9F1_9BACT</name>
<feature type="transmembrane region" description="Helical" evidence="1">
    <location>
        <begin position="52"/>
        <end position="75"/>
    </location>
</feature>
<feature type="transmembrane region" description="Helical" evidence="1">
    <location>
        <begin position="81"/>
        <end position="99"/>
    </location>
</feature>
<keyword evidence="1" id="KW-0472">Membrane</keyword>